<dbReference type="EMBL" id="MU155156">
    <property type="protein sequence ID" value="KAF9483202.1"/>
    <property type="molecule type" value="Genomic_DNA"/>
</dbReference>
<gene>
    <name evidence="4" type="ORF">BDN70DRAFT_929377</name>
</gene>
<accession>A0A9P6CXQ3</accession>
<feature type="transmembrane region" description="Helical" evidence="2">
    <location>
        <begin position="219"/>
        <end position="244"/>
    </location>
</feature>
<feature type="domain" description="DUF6534" evidence="3">
    <location>
        <begin position="191"/>
        <end position="277"/>
    </location>
</feature>
<comment type="caution">
    <text evidence="4">The sequence shown here is derived from an EMBL/GenBank/DDBJ whole genome shotgun (WGS) entry which is preliminary data.</text>
</comment>
<dbReference type="AlphaFoldDB" id="A0A9P6CXQ3"/>
<feature type="compositionally biased region" description="Basic and acidic residues" evidence="1">
    <location>
        <begin position="336"/>
        <end position="392"/>
    </location>
</feature>
<feature type="transmembrane region" description="Helical" evidence="2">
    <location>
        <begin position="185"/>
        <end position="207"/>
    </location>
</feature>
<protein>
    <recommendedName>
        <fullName evidence="3">DUF6534 domain-containing protein</fullName>
    </recommendedName>
</protein>
<sequence length="427" mass="46603">MASNTTSPTPSAIPENQFVLDITASYGGVLLGLLFSFALYGVSCLQVFIYSMNCEADPKHTKIMVGLLWVVETANQICLVIGSWNTFVKKWGSLVNLTTVQLGIMHHIWVGHIVIVSVQMFLARRIYIFGKSVAPAKRMFINLYLTFVVLLALCEITSVVVFIIKSYNGLTLSALTTPVETALNMVIRIMAATIDIMIAVAMVYLLRVTTPRFTKSKQLVQRMLIVTVSSGSLTAFFATVVMILLAVSPYHLFFCIFDFPLGSLYFNSLLANLNSRSFIRHGVHHSDAKVANTYGVVDADKDGSGGGIVTIGSGRTPEKKQDESIGGSDKTVAADGECRRGSSSGSDEKKETAPEHLESVVMRMHSDIVVEEKRRPFDEERGVLPRDARDADVGFEEASDAGTSGEKGMGQDIESGVLHPSRVQSPF</sequence>
<dbReference type="PANTHER" id="PTHR40465:SF1">
    <property type="entry name" value="DUF6534 DOMAIN-CONTAINING PROTEIN"/>
    <property type="match status" value="1"/>
</dbReference>
<dbReference type="InterPro" id="IPR045339">
    <property type="entry name" value="DUF6534"/>
</dbReference>
<keyword evidence="5" id="KW-1185">Reference proteome</keyword>
<evidence type="ECO:0000313" key="4">
    <source>
        <dbReference type="EMBL" id="KAF9483202.1"/>
    </source>
</evidence>
<feature type="transmembrane region" description="Helical" evidence="2">
    <location>
        <begin position="143"/>
        <end position="165"/>
    </location>
</feature>
<keyword evidence="2" id="KW-0812">Transmembrane</keyword>
<evidence type="ECO:0000256" key="1">
    <source>
        <dbReference type="SAM" id="MobiDB-lite"/>
    </source>
</evidence>
<keyword evidence="2" id="KW-1133">Transmembrane helix</keyword>
<feature type="transmembrane region" description="Helical" evidence="2">
    <location>
        <begin position="250"/>
        <end position="270"/>
    </location>
</feature>
<organism evidence="4 5">
    <name type="scientific">Pholiota conissans</name>
    <dbReference type="NCBI Taxonomy" id="109636"/>
    <lineage>
        <taxon>Eukaryota</taxon>
        <taxon>Fungi</taxon>
        <taxon>Dikarya</taxon>
        <taxon>Basidiomycota</taxon>
        <taxon>Agaricomycotina</taxon>
        <taxon>Agaricomycetes</taxon>
        <taxon>Agaricomycetidae</taxon>
        <taxon>Agaricales</taxon>
        <taxon>Agaricineae</taxon>
        <taxon>Strophariaceae</taxon>
        <taxon>Pholiota</taxon>
    </lineage>
</organism>
<feature type="transmembrane region" description="Helical" evidence="2">
    <location>
        <begin position="29"/>
        <end position="51"/>
    </location>
</feature>
<reference evidence="4" key="1">
    <citation type="submission" date="2020-11" db="EMBL/GenBank/DDBJ databases">
        <authorList>
            <consortium name="DOE Joint Genome Institute"/>
            <person name="Ahrendt S."/>
            <person name="Riley R."/>
            <person name="Andreopoulos W."/>
            <person name="Labutti K."/>
            <person name="Pangilinan J."/>
            <person name="Ruiz-Duenas F.J."/>
            <person name="Barrasa J.M."/>
            <person name="Sanchez-Garcia M."/>
            <person name="Camarero S."/>
            <person name="Miyauchi S."/>
            <person name="Serrano A."/>
            <person name="Linde D."/>
            <person name="Babiker R."/>
            <person name="Drula E."/>
            <person name="Ayuso-Fernandez I."/>
            <person name="Pacheco R."/>
            <person name="Padilla G."/>
            <person name="Ferreira P."/>
            <person name="Barriuso J."/>
            <person name="Kellner H."/>
            <person name="Castanera R."/>
            <person name="Alfaro M."/>
            <person name="Ramirez L."/>
            <person name="Pisabarro A.G."/>
            <person name="Kuo A."/>
            <person name="Tritt A."/>
            <person name="Lipzen A."/>
            <person name="He G."/>
            <person name="Yan M."/>
            <person name="Ng V."/>
            <person name="Cullen D."/>
            <person name="Martin F."/>
            <person name="Rosso M.-N."/>
            <person name="Henrissat B."/>
            <person name="Hibbett D."/>
            <person name="Martinez A.T."/>
            <person name="Grigoriev I.V."/>
        </authorList>
    </citation>
    <scope>NUCLEOTIDE SEQUENCE</scope>
    <source>
        <strain evidence="4">CIRM-BRFM 674</strain>
    </source>
</reference>
<keyword evidence="2" id="KW-0472">Membrane</keyword>
<feature type="transmembrane region" description="Helical" evidence="2">
    <location>
        <begin position="63"/>
        <end position="84"/>
    </location>
</feature>
<name>A0A9P6CXQ3_9AGAR</name>
<evidence type="ECO:0000313" key="5">
    <source>
        <dbReference type="Proteomes" id="UP000807469"/>
    </source>
</evidence>
<feature type="region of interest" description="Disordered" evidence="1">
    <location>
        <begin position="307"/>
        <end position="427"/>
    </location>
</feature>
<evidence type="ECO:0000259" key="3">
    <source>
        <dbReference type="Pfam" id="PF20152"/>
    </source>
</evidence>
<dbReference type="Pfam" id="PF20152">
    <property type="entry name" value="DUF6534"/>
    <property type="match status" value="1"/>
</dbReference>
<dbReference type="Proteomes" id="UP000807469">
    <property type="component" value="Unassembled WGS sequence"/>
</dbReference>
<proteinExistence type="predicted"/>
<feature type="transmembrane region" description="Helical" evidence="2">
    <location>
        <begin position="104"/>
        <end position="122"/>
    </location>
</feature>
<dbReference type="OrthoDB" id="3161836at2759"/>
<dbReference type="PANTHER" id="PTHR40465">
    <property type="entry name" value="CHROMOSOME 1, WHOLE GENOME SHOTGUN SEQUENCE"/>
    <property type="match status" value="1"/>
</dbReference>
<evidence type="ECO:0000256" key="2">
    <source>
        <dbReference type="SAM" id="Phobius"/>
    </source>
</evidence>